<dbReference type="InParanoid" id="Q244Z5"/>
<gene>
    <name evidence="1" type="ORF">TTHERM_00693220</name>
</gene>
<reference evidence="2" key="1">
    <citation type="journal article" date="2006" name="PLoS Biol.">
        <title>Macronuclear genome sequence of the ciliate Tetrahymena thermophila, a model eukaryote.</title>
        <authorList>
            <person name="Eisen J.A."/>
            <person name="Coyne R.S."/>
            <person name="Wu M."/>
            <person name="Wu D."/>
            <person name="Thiagarajan M."/>
            <person name="Wortman J.R."/>
            <person name="Badger J.H."/>
            <person name="Ren Q."/>
            <person name="Amedeo P."/>
            <person name="Jones K.M."/>
            <person name="Tallon L.J."/>
            <person name="Delcher A.L."/>
            <person name="Salzberg S.L."/>
            <person name="Silva J.C."/>
            <person name="Haas B.J."/>
            <person name="Majoros W.H."/>
            <person name="Farzad M."/>
            <person name="Carlton J.M."/>
            <person name="Smith R.K. Jr."/>
            <person name="Garg J."/>
            <person name="Pearlman R.E."/>
            <person name="Karrer K.M."/>
            <person name="Sun L."/>
            <person name="Manning G."/>
            <person name="Elde N.C."/>
            <person name="Turkewitz A.P."/>
            <person name="Asai D.J."/>
            <person name="Wilkes D.E."/>
            <person name="Wang Y."/>
            <person name="Cai H."/>
            <person name="Collins K."/>
            <person name="Stewart B.A."/>
            <person name="Lee S.R."/>
            <person name="Wilamowska K."/>
            <person name="Weinberg Z."/>
            <person name="Ruzzo W.L."/>
            <person name="Wloga D."/>
            <person name="Gaertig J."/>
            <person name="Frankel J."/>
            <person name="Tsao C.-C."/>
            <person name="Gorovsky M.A."/>
            <person name="Keeling P.J."/>
            <person name="Waller R.F."/>
            <person name="Patron N.J."/>
            <person name="Cherry J.M."/>
            <person name="Stover N.A."/>
            <person name="Krieger C.J."/>
            <person name="del Toro C."/>
            <person name="Ryder H.F."/>
            <person name="Williamson S.C."/>
            <person name="Barbeau R.A."/>
            <person name="Hamilton E.P."/>
            <person name="Orias E."/>
        </authorList>
    </citation>
    <scope>NUCLEOTIDE SEQUENCE [LARGE SCALE GENOMIC DNA]</scope>
    <source>
        <strain evidence="2">SB210</strain>
    </source>
</reference>
<proteinExistence type="predicted"/>
<dbReference type="GeneID" id="7827156"/>
<dbReference type="AlphaFoldDB" id="Q244Z5"/>
<evidence type="ECO:0000313" key="1">
    <source>
        <dbReference type="EMBL" id="EAS03342.1"/>
    </source>
</evidence>
<name>Q244Z5_TETTS</name>
<dbReference type="Proteomes" id="UP000009168">
    <property type="component" value="Unassembled WGS sequence"/>
</dbReference>
<evidence type="ECO:0000313" key="2">
    <source>
        <dbReference type="Proteomes" id="UP000009168"/>
    </source>
</evidence>
<dbReference type="HOGENOM" id="CLU_352161_0_0_1"/>
<accession>Q244Z5</accession>
<protein>
    <submittedName>
        <fullName evidence="1">Uncharacterized protein</fullName>
    </submittedName>
</protein>
<organism evidence="1 2">
    <name type="scientific">Tetrahymena thermophila (strain SB210)</name>
    <dbReference type="NCBI Taxonomy" id="312017"/>
    <lineage>
        <taxon>Eukaryota</taxon>
        <taxon>Sar</taxon>
        <taxon>Alveolata</taxon>
        <taxon>Ciliophora</taxon>
        <taxon>Intramacronucleata</taxon>
        <taxon>Oligohymenophorea</taxon>
        <taxon>Hymenostomatida</taxon>
        <taxon>Tetrahymenina</taxon>
        <taxon>Tetrahymenidae</taxon>
        <taxon>Tetrahymena</taxon>
    </lineage>
</organism>
<keyword evidence="2" id="KW-1185">Reference proteome</keyword>
<dbReference type="RefSeq" id="XP_001023587.1">
    <property type="nucleotide sequence ID" value="XM_001023587.3"/>
</dbReference>
<dbReference type="EMBL" id="GG662488">
    <property type="protein sequence ID" value="EAS03342.1"/>
    <property type="molecule type" value="Genomic_DNA"/>
</dbReference>
<sequence length="799" mass="92030">MILNDPVLDVSFYDKQSFCCRESREIPIPKELTLDMNVKRDLKFPNLSQNQENQIMTNPSKQFISLSKIDTANTPDYEFQQTANFFFPQFEQQTQKEQAKESDFEYIQKARGNSVFAFPIDNENNQQFQLQQQSLSGAESDSMKKKIRFSRILVNSHVVQNEERQAPVKTLKRSVISMSQPKLHGQGGGSSINQNFEKEISTQDQMGLTHNLERNLSQKKIALETRETAKVLSRQNIQTEQLQKEQNSQVILSSTVQKHMNQNNNNSILNNQYLTKDQQDLRLNNFIQLMNEKQPINPNSHNFQLNNIFPQSTSSIQKCSRELFGKQSQKQQQPQQLNLAKYQKQTLKLPDENNVVDSNQVFREINAQSCQSKLGSGLNEKSKNINNISLQNQIQFKSNMNLNKNMNQISYGAQNFYNQQNKCDLLNQQQQSTLNSNQISKQVSRKGSSSCLEDIQKNLVDDNFMQQLKQQQMSLLKIRYQQIKNFQDLNSNASPIENNIQNLNNNGNLLMRQDIKGQLLYSSQQDSRRNYSSLTKSPFCNVQNSISNDLRNLQVLSSDNKKMGGNILNQEENQNRFNLNLINTIKQRTINNKQQIDNFYSKVPTTQKNQNIHNNNQIANDFDDSEENIKLDADAVRLSNKNLFHRRSVAGVFNSHSTKNNAIQKEQNDEQAISEIEKVRRQIKQAITKGVRSDLKNSLQTLPQLSSNNIQIQQQQKKIDSHNINFAMPKKIYQSINCEALQKIQNNLEDVTASGRDIAAESNFSLVGKVGQCKTFLQRKPQENIVNKIFQIPNEIILE</sequence>
<dbReference type="KEGG" id="tet:TTHERM_00693220"/>